<evidence type="ECO:0000256" key="8">
    <source>
        <dbReference type="ARBA" id="ARBA00022958"/>
    </source>
</evidence>
<evidence type="ECO:0000256" key="4">
    <source>
        <dbReference type="ARBA" id="ARBA00022723"/>
    </source>
</evidence>
<comment type="function">
    <text evidence="13">Catalyzes the conversion of inosine 5'-phosphate (IMP) to xanthosine 5'-phosphate (XMP), the first committed and rate-limiting step in the de novo synthesis of guanine nucleotides, and therefore plays an important role in the regulation of cell growth.</text>
</comment>
<comment type="subunit">
    <text evidence="3 13">Homotetramer.</text>
</comment>
<organism evidence="22 23">
    <name type="scientific">Candidatus Nomurabacteria bacterium RIFCSPHIGHO2_02_FULL_35_13</name>
    <dbReference type="NCBI Taxonomy" id="1801748"/>
    <lineage>
        <taxon>Bacteria</taxon>
        <taxon>Candidatus Nomuraibacteriota</taxon>
    </lineage>
</organism>
<dbReference type="InterPro" id="IPR015875">
    <property type="entry name" value="IMP_DH/GMP_Rdtase_CS"/>
</dbReference>
<feature type="binding site" evidence="13">
    <location>
        <position position="478"/>
    </location>
    <ligand>
        <name>K(+)</name>
        <dbReference type="ChEBI" id="CHEBI:29103"/>
        <note>ligand shared between two tetrameric partners</note>
    </ligand>
</feature>
<dbReference type="CDD" id="cd00381">
    <property type="entry name" value="IMPDH"/>
    <property type="match status" value="1"/>
</dbReference>
<dbReference type="Gene3D" id="3.20.20.70">
    <property type="entry name" value="Aldolase class I"/>
    <property type="match status" value="1"/>
</dbReference>
<keyword evidence="6 13" id="KW-0332">GMP biosynthesis</keyword>
<dbReference type="UniPathway" id="UPA00601">
    <property type="reaction ID" value="UER00295"/>
</dbReference>
<evidence type="ECO:0000256" key="2">
    <source>
        <dbReference type="ARBA" id="ARBA00005502"/>
    </source>
</evidence>
<keyword evidence="5" id="KW-0677">Repeat</keyword>
<evidence type="ECO:0000256" key="14">
    <source>
        <dbReference type="PIRSR" id="PIRSR000130-1"/>
    </source>
</evidence>
<evidence type="ECO:0000256" key="5">
    <source>
        <dbReference type="ARBA" id="ARBA00022737"/>
    </source>
</evidence>
<dbReference type="SMART" id="SM00116">
    <property type="entry name" value="CBS"/>
    <property type="match status" value="2"/>
</dbReference>
<dbReference type="Pfam" id="PF00478">
    <property type="entry name" value="IMPDH"/>
    <property type="match status" value="1"/>
</dbReference>
<dbReference type="InterPro" id="IPR005990">
    <property type="entry name" value="IMP_DH"/>
</dbReference>
<dbReference type="NCBIfam" id="TIGR01302">
    <property type="entry name" value="IMP_dehydrog"/>
    <property type="match status" value="1"/>
</dbReference>
<evidence type="ECO:0000256" key="20">
    <source>
        <dbReference type="RuleBase" id="RU003928"/>
    </source>
</evidence>
<feature type="active site" description="Proton acceptor" evidence="13 14">
    <location>
        <position position="408"/>
    </location>
</feature>
<dbReference type="SUPFAM" id="SSF54631">
    <property type="entry name" value="CBS-domain pair"/>
    <property type="match status" value="1"/>
</dbReference>
<evidence type="ECO:0000256" key="18">
    <source>
        <dbReference type="PROSITE-ProRule" id="PRU00703"/>
    </source>
</evidence>
<dbReference type="Proteomes" id="UP000177112">
    <property type="component" value="Unassembled WGS sequence"/>
</dbReference>
<proteinExistence type="inferred from homology"/>
<dbReference type="AlphaFoldDB" id="A0A1F6VPP8"/>
<feature type="binding site" description="in other chain" evidence="13 17">
    <location>
        <position position="307"/>
    </location>
    <ligand>
        <name>K(+)</name>
        <dbReference type="ChEBI" id="CHEBI:29103"/>
        <note>ligand shared between two tetrameric partners</note>
    </ligand>
</feature>
<dbReference type="STRING" id="1801748.A3B84_00205"/>
<sequence length="496" mass="53838">MSSKAKGEGRKNFEEGLTYDDVLLVPQYSEILPREVDTTSHLTKKIKLNVPIISAAMDTVTEAAMAIAMAQEGGIGILHKNMSIEKQAAEVRKVKRSESGMIHDPITLTTEALLKDALKIMKENKIGGIPIVDKNMQLKGILTNRDLRFQKNLELSVGQVMTKTNLITGNINTDLKEAEKILTNHKVEKLPLVDKQNKLIGLITYKDIMKVKSRPNSCRDDFGRLRVGAAVGITSDTLGRVKMLLQNEVDTIVIDTAHGHSKGVIEMLKKIKKEFPKLEVIVGNIATGEAALDLIKAGADAIKVGIGPGSICTTRVIAGVGFPQFSAVYEVAKAIKNTGVPVIADGGIRNTGDIPKALAAGASSIMTGSLFAGVEESPGETVIFEGRKYKTYRGMGSIEAMQQGSKDRYFQDTEDDIKKLVPEGIVGRVSFKGNLSEVIYQMVGGLRAGMGYCGAKNIKILQDKAKFVRITQFGMEESHPHDVVITKESPNYSLGK</sequence>
<dbReference type="InterPro" id="IPR000644">
    <property type="entry name" value="CBS_dom"/>
</dbReference>
<evidence type="ECO:0000256" key="7">
    <source>
        <dbReference type="ARBA" id="ARBA00022755"/>
    </source>
</evidence>
<dbReference type="PANTHER" id="PTHR11911:SF111">
    <property type="entry name" value="INOSINE-5'-MONOPHOSPHATE DEHYDROGENASE"/>
    <property type="match status" value="1"/>
</dbReference>
<feature type="binding site" evidence="13 15">
    <location>
        <position position="310"/>
    </location>
    <ligand>
        <name>IMP</name>
        <dbReference type="ChEBI" id="CHEBI:58053"/>
    </ligand>
</feature>
<dbReference type="GO" id="GO:0000166">
    <property type="term" value="F:nucleotide binding"/>
    <property type="evidence" value="ECO:0007669"/>
    <property type="project" value="UniProtKB-UniRule"/>
</dbReference>
<dbReference type="GO" id="GO:0046872">
    <property type="term" value="F:metal ion binding"/>
    <property type="evidence" value="ECO:0007669"/>
    <property type="project" value="UniProtKB-UniRule"/>
</dbReference>
<evidence type="ECO:0000256" key="3">
    <source>
        <dbReference type="ARBA" id="ARBA00011881"/>
    </source>
</evidence>
<reference evidence="22 23" key="1">
    <citation type="journal article" date="2016" name="Nat. Commun.">
        <title>Thousands of microbial genomes shed light on interconnected biogeochemical processes in an aquifer system.</title>
        <authorList>
            <person name="Anantharaman K."/>
            <person name="Brown C.T."/>
            <person name="Hug L.A."/>
            <person name="Sharon I."/>
            <person name="Castelle C.J."/>
            <person name="Probst A.J."/>
            <person name="Thomas B.C."/>
            <person name="Singh A."/>
            <person name="Wilkins M.J."/>
            <person name="Karaoz U."/>
            <person name="Brodie E.L."/>
            <person name="Williams K.H."/>
            <person name="Hubbard S.S."/>
            <person name="Banfield J.F."/>
        </authorList>
    </citation>
    <scope>NUCLEOTIDE SEQUENCE [LARGE SCALE GENOMIC DNA]</scope>
</reference>
<feature type="binding site" description="in other chain" evidence="13 17">
    <location>
        <position position="309"/>
    </location>
    <ligand>
        <name>K(+)</name>
        <dbReference type="ChEBI" id="CHEBI:29103"/>
        <note>ligand shared between two tetrameric partners</note>
    </ligand>
</feature>
<feature type="binding site" description="in other chain" evidence="13 17">
    <location>
        <position position="312"/>
    </location>
    <ligand>
        <name>K(+)</name>
        <dbReference type="ChEBI" id="CHEBI:29103"/>
        <note>ligand shared between two tetrameric partners</note>
    </ligand>
</feature>
<evidence type="ECO:0000259" key="21">
    <source>
        <dbReference type="PROSITE" id="PS51371"/>
    </source>
</evidence>
<dbReference type="EC" id="1.1.1.205" evidence="13 20"/>
<feature type="binding site" evidence="13 15">
    <location>
        <position position="423"/>
    </location>
    <ligand>
        <name>IMP</name>
        <dbReference type="ChEBI" id="CHEBI:58053"/>
    </ligand>
</feature>
<feature type="binding site" evidence="13 15">
    <location>
        <begin position="368"/>
        <end position="369"/>
    </location>
    <ligand>
        <name>IMP</name>
        <dbReference type="ChEBI" id="CHEBI:58053"/>
    </ligand>
</feature>
<feature type="binding site" evidence="13">
    <location>
        <position position="477"/>
    </location>
    <ligand>
        <name>K(+)</name>
        <dbReference type="ChEBI" id="CHEBI:29103"/>
        <note>ligand shared between two tetrameric partners</note>
    </ligand>
</feature>
<accession>A0A1F6VPP8</accession>
<feature type="domain" description="CBS" evidence="21">
    <location>
        <begin position="101"/>
        <end position="157"/>
    </location>
</feature>
<name>A0A1F6VPP8_9BACT</name>
<dbReference type="GO" id="GO:0006183">
    <property type="term" value="P:GTP biosynthetic process"/>
    <property type="evidence" value="ECO:0007669"/>
    <property type="project" value="TreeGrafter"/>
</dbReference>
<evidence type="ECO:0000256" key="13">
    <source>
        <dbReference type="HAMAP-Rule" id="MF_01964"/>
    </source>
</evidence>
<keyword evidence="7 13" id="KW-0658">Purine biosynthesis</keyword>
<comment type="catalytic activity">
    <reaction evidence="12 13 20">
        <text>IMP + NAD(+) + H2O = XMP + NADH + H(+)</text>
        <dbReference type="Rhea" id="RHEA:11708"/>
        <dbReference type="ChEBI" id="CHEBI:15377"/>
        <dbReference type="ChEBI" id="CHEBI:15378"/>
        <dbReference type="ChEBI" id="CHEBI:57464"/>
        <dbReference type="ChEBI" id="CHEBI:57540"/>
        <dbReference type="ChEBI" id="CHEBI:57945"/>
        <dbReference type="ChEBI" id="CHEBI:58053"/>
        <dbReference type="EC" id="1.1.1.205"/>
    </reaction>
</comment>
<dbReference type="PROSITE" id="PS51371">
    <property type="entry name" value="CBS"/>
    <property type="match status" value="2"/>
</dbReference>
<keyword evidence="4 13" id="KW-0479">Metal-binding</keyword>
<dbReference type="GO" id="GO:0003938">
    <property type="term" value="F:IMP dehydrogenase activity"/>
    <property type="evidence" value="ECO:0007669"/>
    <property type="project" value="UniProtKB-UniRule"/>
</dbReference>
<protein>
    <recommendedName>
        <fullName evidence="13 20">Inosine-5'-monophosphate dehydrogenase</fullName>
        <shortName evidence="13">IMP dehydrogenase</shortName>
        <shortName evidence="13">IMPD</shortName>
        <shortName evidence="13">IMPDH</shortName>
        <ecNumber evidence="13 20">1.1.1.205</ecNumber>
    </recommendedName>
</protein>
<feature type="binding site" evidence="13">
    <location>
        <position position="255"/>
    </location>
    <ligand>
        <name>NAD(+)</name>
        <dbReference type="ChEBI" id="CHEBI:57540"/>
    </ligand>
</feature>
<dbReference type="InterPro" id="IPR013785">
    <property type="entry name" value="Aldolase_TIM"/>
</dbReference>
<keyword evidence="11 18" id="KW-0129">CBS domain</keyword>
<keyword evidence="8 13" id="KW-0630">Potassium</keyword>
<dbReference type="InterPro" id="IPR001093">
    <property type="entry name" value="IMP_DH_GMPRt"/>
</dbReference>
<feature type="binding site" evidence="13 15">
    <location>
        <begin position="345"/>
        <end position="347"/>
    </location>
    <ligand>
        <name>IMP</name>
        <dbReference type="ChEBI" id="CHEBI:58053"/>
    </ligand>
</feature>
<dbReference type="Pfam" id="PF00571">
    <property type="entry name" value="CBS"/>
    <property type="match status" value="2"/>
</dbReference>
<dbReference type="PIRSF" id="PIRSF000130">
    <property type="entry name" value="IMPDH"/>
    <property type="match status" value="1"/>
</dbReference>
<comment type="caution">
    <text evidence="22">The sequence shown here is derived from an EMBL/GenBank/DDBJ whole genome shotgun (WGS) entry which is preliminary data.</text>
</comment>
<dbReference type="PANTHER" id="PTHR11911">
    <property type="entry name" value="INOSINE-5-MONOPHOSPHATE DEHYDROGENASE RELATED"/>
    <property type="match status" value="1"/>
</dbReference>
<evidence type="ECO:0000313" key="23">
    <source>
        <dbReference type="Proteomes" id="UP000177112"/>
    </source>
</evidence>
<feature type="binding site" evidence="13">
    <location>
        <position position="479"/>
    </location>
    <ligand>
        <name>K(+)</name>
        <dbReference type="ChEBI" id="CHEBI:29103"/>
        <note>ligand shared between two tetrameric partners</note>
    </ligand>
</feature>
<comment type="pathway">
    <text evidence="13 20">Purine metabolism; XMP biosynthesis via de novo pathway; XMP from IMP: step 1/1.</text>
</comment>
<feature type="binding site" evidence="16">
    <location>
        <begin position="255"/>
        <end position="257"/>
    </location>
    <ligand>
        <name>NAD(+)</name>
        <dbReference type="ChEBI" id="CHEBI:57540"/>
    </ligand>
</feature>
<dbReference type="HAMAP" id="MF_01964">
    <property type="entry name" value="IMPDH"/>
    <property type="match status" value="1"/>
</dbReference>
<evidence type="ECO:0000256" key="1">
    <source>
        <dbReference type="ARBA" id="ARBA00001958"/>
    </source>
</evidence>
<feature type="binding site" evidence="13 16">
    <location>
        <begin position="305"/>
        <end position="307"/>
    </location>
    <ligand>
        <name>NAD(+)</name>
        <dbReference type="ChEBI" id="CHEBI:57540"/>
    </ligand>
</feature>
<dbReference type="PROSITE" id="PS00487">
    <property type="entry name" value="IMP_DH_GMP_RED"/>
    <property type="match status" value="1"/>
</dbReference>
<evidence type="ECO:0000256" key="16">
    <source>
        <dbReference type="PIRSR" id="PIRSR000130-3"/>
    </source>
</evidence>
<keyword evidence="10 13" id="KW-0520">NAD</keyword>
<evidence type="ECO:0000256" key="17">
    <source>
        <dbReference type="PIRSR" id="PIRSR000130-4"/>
    </source>
</evidence>
<evidence type="ECO:0000256" key="12">
    <source>
        <dbReference type="ARBA" id="ARBA00048028"/>
    </source>
</evidence>
<dbReference type="EMBL" id="MFTY01000004">
    <property type="protein sequence ID" value="OGI71661.1"/>
    <property type="molecule type" value="Genomic_DNA"/>
</dbReference>
<evidence type="ECO:0000256" key="9">
    <source>
        <dbReference type="ARBA" id="ARBA00023002"/>
    </source>
</evidence>
<dbReference type="SUPFAM" id="SSF51412">
    <property type="entry name" value="Inosine monophosphate dehydrogenase (IMPDH)"/>
    <property type="match status" value="1"/>
</dbReference>
<evidence type="ECO:0000256" key="6">
    <source>
        <dbReference type="ARBA" id="ARBA00022749"/>
    </source>
</evidence>
<evidence type="ECO:0000256" key="11">
    <source>
        <dbReference type="ARBA" id="ARBA00023122"/>
    </source>
</evidence>
<dbReference type="InterPro" id="IPR046342">
    <property type="entry name" value="CBS_dom_sf"/>
</dbReference>
<keyword evidence="9 13" id="KW-0560">Oxidoreductase</keyword>
<feature type="domain" description="CBS" evidence="21">
    <location>
        <begin position="161"/>
        <end position="218"/>
    </location>
</feature>
<evidence type="ECO:0000256" key="10">
    <source>
        <dbReference type="ARBA" id="ARBA00023027"/>
    </source>
</evidence>
<comment type="activity regulation">
    <text evidence="13">Mycophenolic acid (MPA) is a non-competitive inhibitor that prevents formation of the closed enzyme conformation by binding to the same site as the amobile flap. In contrast, mizoribine monophosphate (MZP) is a competitive inhibitor that induces the closed conformation. MPA is a potent inhibitor of mammalian IMPDHs but a poor inhibitor of the bacterial enzymes. MZP is a more potent inhibitor of bacterial IMPDH.</text>
</comment>
<dbReference type="CDD" id="cd04601">
    <property type="entry name" value="CBS_pair_IMPDH"/>
    <property type="match status" value="1"/>
</dbReference>
<comment type="similarity">
    <text evidence="2 13 19">Belongs to the IMPDH/GMPR family.</text>
</comment>
<feature type="binding site" evidence="13 15">
    <location>
        <begin position="392"/>
        <end position="396"/>
    </location>
    <ligand>
        <name>IMP</name>
        <dbReference type="ChEBI" id="CHEBI:58053"/>
    </ligand>
</feature>
<evidence type="ECO:0000256" key="15">
    <source>
        <dbReference type="PIRSR" id="PIRSR000130-2"/>
    </source>
</evidence>
<dbReference type="SMART" id="SM01240">
    <property type="entry name" value="IMPDH"/>
    <property type="match status" value="1"/>
</dbReference>
<evidence type="ECO:0000313" key="22">
    <source>
        <dbReference type="EMBL" id="OGI71661.1"/>
    </source>
</evidence>
<dbReference type="FunFam" id="3.20.20.70:FF:000003">
    <property type="entry name" value="GMP reductase"/>
    <property type="match status" value="1"/>
</dbReference>
<dbReference type="GO" id="GO:0006177">
    <property type="term" value="P:GMP biosynthetic process"/>
    <property type="evidence" value="ECO:0007669"/>
    <property type="project" value="UniProtKB-UniRule"/>
</dbReference>
<feature type="active site" description="Thioimidate intermediate" evidence="13 14">
    <location>
        <position position="312"/>
    </location>
</feature>
<comment type="caution">
    <text evidence="13">Lacks conserved residue(s) required for the propagation of feature annotation.</text>
</comment>
<comment type="cofactor">
    <cofactor evidence="1 13">
        <name>K(+)</name>
        <dbReference type="ChEBI" id="CHEBI:29103"/>
    </cofactor>
</comment>
<gene>
    <name evidence="13" type="primary">guaB</name>
    <name evidence="22" type="ORF">A3B84_00205</name>
</gene>
<evidence type="ECO:0000256" key="19">
    <source>
        <dbReference type="RuleBase" id="RU003927"/>
    </source>
</evidence>